<dbReference type="InterPro" id="IPR018060">
    <property type="entry name" value="HTH_AraC"/>
</dbReference>
<feature type="domain" description="HTH araC/xylS-type" evidence="5">
    <location>
        <begin position="417"/>
        <end position="516"/>
    </location>
</feature>
<dbReference type="PROSITE" id="PS50110">
    <property type="entry name" value="RESPONSE_REGULATORY"/>
    <property type="match status" value="1"/>
</dbReference>
<organism evidence="7 8">
    <name type="scientific">Cohnella soli</name>
    <dbReference type="NCBI Taxonomy" id="425005"/>
    <lineage>
        <taxon>Bacteria</taxon>
        <taxon>Bacillati</taxon>
        <taxon>Bacillota</taxon>
        <taxon>Bacilli</taxon>
        <taxon>Bacillales</taxon>
        <taxon>Paenibacillaceae</taxon>
        <taxon>Cohnella</taxon>
    </lineage>
</organism>
<keyword evidence="3" id="KW-0804">Transcription</keyword>
<keyword evidence="2" id="KW-0238">DNA-binding</keyword>
<dbReference type="InterPro" id="IPR009057">
    <property type="entry name" value="Homeodomain-like_sf"/>
</dbReference>
<feature type="domain" description="Response regulatory" evidence="6">
    <location>
        <begin position="2"/>
        <end position="123"/>
    </location>
</feature>
<dbReference type="PROSITE" id="PS00041">
    <property type="entry name" value="HTH_ARAC_FAMILY_1"/>
    <property type="match status" value="1"/>
</dbReference>
<dbReference type="SUPFAM" id="SSF52172">
    <property type="entry name" value="CheY-like"/>
    <property type="match status" value="1"/>
</dbReference>
<reference evidence="8" key="1">
    <citation type="journal article" date="2019" name="Int. J. Syst. Evol. Microbiol.">
        <title>The Global Catalogue of Microorganisms (GCM) 10K type strain sequencing project: providing services to taxonomists for standard genome sequencing and annotation.</title>
        <authorList>
            <consortium name="The Broad Institute Genomics Platform"/>
            <consortium name="The Broad Institute Genome Sequencing Center for Infectious Disease"/>
            <person name="Wu L."/>
            <person name="Ma J."/>
        </authorList>
    </citation>
    <scope>NUCLEOTIDE SEQUENCE [LARGE SCALE GENOMIC DNA]</scope>
    <source>
        <strain evidence="8">CGMCC 1.18575</strain>
    </source>
</reference>
<dbReference type="InterPro" id="IPR018062">
    <property type="entry name" value="HTH_AraC-typ_CS"/>
</dbReference>
<evidence type="ECO:0000256" key="1">
    <source>
        <dbReference type="ARBA" id="ARBA00023015"/>
    </source>
</evidence>
<keyword evidence="8" id="KW-1185">Reference proteome</keyword>
<dbReference type="SMART" id="SM00342">
    <property type="entry name" value="HTH_ARAC"/>
    <property type="match status" value="1"/>
</dbReference>
<dbReference type="PANTHER" id="PTHR43280:SF2">
    <property type="entry name" value="HTH-TYPE TRANSCRIPTIONAL REGULATOR EXSA"/>
    <property type="match status" value="1"/>
</dbReference>
<evidence type="ECO:0000256" key="4">
    <source>
        <dbReference type="PROSITE-ProRule" id="PRU00169"/>
    </source>
</evidence>
<dbReference type="InterPro" id="IPR011006">
    <property type="entry name" value="CheY-like_superfamily"/>
</dbReference>
<dbReference type="PROSITE" id="PS01124">
    <property type="entry name" value="HTH_ARAC_FAMILY_2"/>
    <property type="match status" value="1"/>
</dbReference>
<comment type="caution">
    <text evidence="7">The sequence shown here is derived from an EMBL/GenBank/DDBJ whole genome shotgun (WGS) entry which is preliminary data.</text>
</comment>
<dbReference type="InterPro" id="IPR020449">
    <property type="entry name" value="Tscrpt_reg_AraC-type_HTH"/>
</dbReference>
<dbReference type="PRINTS" id="PR00032">
    <property type="entry name" value="HTHARAC"/>
</dbReference>
<sequence length="517" mass="58786">MNILLVDDEPIFIDKLRLIIEQFSRETGIATTITGEAYSAQEALKGITAFPPDIVFTDIKMSSMSGVELAAILQKDWPGIFVVIISGYPSFEYAREAMRANVVDYLLKPIKAGLVKEQLLRLHPQILLKSYQLGKRLIQQFMENDVRDDAGEDELLHKDDLFPCYRILVFPNVEGGYTDRLLLQQSENRHASYITELQRMIGTRNAAWMFNSHDSRSYVVVIGYDHAEGLQLQTIAVTTREYFSNDGVPVTIAFSGEIDSLAKMKSTIQQLLDCLYHRLVIGKTQDIHVEEEKNLAQAAAFTHFKAHLETKLSSLFAKKDASSLKKEFLQLFQVWKSEQCPSVVIESNLKRMIRLMERSHHAADAIVSKSSEKAIEEVLHTAVSFEEAASFCWEAIAKVLPFQSTETDLHHAAPLFERIHHYLVSHLSEPIGLAQLNEQFHVSNTFLSNLFRNYANASFVEYFTTLRMDKAKELIRDHPGMMLKDIAELVGFGDHHYFSRVFKTVTGQTPSEYRSGL</sequence>
<feature type="modified residue" description="4-aspartylphosphate" evidence="4">
    <location>
        <position position="58"/>
    </location>
</feature>
<dbReference type="EMBL" id="JBHSMI010000025">
    <property type="protein sequence ID" value="MFC5404056.1"/>
    <property type="molecule type" value="Genomic_DNA"/>
</dbReference>
<accession>A0ABW0HV46</accession>
<keyword evidence="4" id="KW-0597">Phosphoprotein</keyword>
<gene>
    <name evidence="7" type="ORF">ACFPOF_15035</name>
</gene>
<protein>
    <submittedName>
        <fullName evidence="7">Helix-turn-helix domain-containing protein</fullName>
    </submittedName>
</protein>
<keyword evidence="1" id="KW-0805">Transcription regulation</keyword>
<dbReference type="Proteomes" id="UP001596113">
    <property type="component" value="Unassembled WGS sequence"/>
</dbReference>
<dbReference type="SMART" id="SM00448">
    <property type="entry name" value="REC"/>
    <property type="match status" value="1"/>
</dbReference>
<evidence type="ECO:0000256" key="3">
    <source>
        <dbReference type="ARBA" id="ARBA00023163"/>
    </source>
</evidence>
<dbReference type="InterPro" id="IPR001789">
    <property type="entry name" value="Sig_transdc_resp-reg_receiver"/>
</dbReference>
<evidence type="ECO:0000259" key="5">
    <source>
        <dbReference type="PROSITE" id="PS01124"/>
    </source>
</evidence>
<dbReference type="CDD" id="cd17536">
    <property type="entry name" value="REC_YesN-like"/>
    <property type="match status" value="1"/>
</dbReference>
<evidence type="ECO:0000259" key="6">
    <source>
        <dbReference type="PROSITE" id="PS50110"/>
    </source>
</evidence>
<evidence type="ECO:0000256" key="2">
    <source>
        <dbReference type="ARBA" id="ARBA00023125"/>
    </source>
</evidence>
<proteinExistence type="predicted"/>
<dbReference type="Pfam" id="PF12833">
    <property type="entry name" value="HTH_18"/>
    <property type="match status" value="1"/>
</dbReference>
<dbReference type="PANTHER" id="PTHR43280">
    <property type="entry name" value="ARAC-FAMILY TRANSCRIPTIONAL REGULATOR"/>
    <property type="match status" value="1"/>
</dbReference>
<dbReference type="SUPFAM" id="SSF46689">
    <property type="entry name" value="Homeodomain-like"/>
    <property type="match status" value="1"/>
</dbReference>
<dbReference type="RefSeq" id="WP_378133988.1">
    <property type="nucleotide sequence ID" value="NZ_JBHSMI010000025.1"/>
</dbReference>
<evidence type="ECO:0000313" key="7">
    <source>
        <dbReference type="EMBL" id="MFC5404056.1"/>
    </source>
</evidence>
<dbReference type="Pfam" id="PF00072">
    <property type="entry name" value="Response_reg"/>
    <property type="match status" value="1"/>
</dbReference>
<dbReference type="Gene3D" id="1.10.10.60">
    <property type="entry name" value="Homeodomain-like"/>
    <property type="match status" value="2"/>
</dbReference>
<dbReference type="Gene3D" id="3.40.50.2300">
    <property type="match status" value="1"/>
</dbReference>
<name>A0ABW0HV46_9BACL</name>
<evidence type="ECO:0000313" key="8">
    <source>
        <dbReference type="Proteomes" id="UP001596113"/>
    </source>
</evidence>